<dbReference type="InterPro" id="IPR022532">
    <property type="entry name" value="DUF3696"/>
</dbReference>
<gene>
    <name evidence="3" type="ORF">I6G42_09890</name>
</gene>
<dbReference type="GO" id="GO:0005524">
    <property type="term" value="F:ATP binding"/>
    <property type="evidence" value="ECO:0007669"/>
    <property type="project" value="InterPro"/>
</dbReference>
<protein>
    <submittedName>
        <fullName evidence="3">DUF3696 domain-containing protein</fullName>
    </submittedName>
</protein>
<dbReference type="InterPro" id="IPR027417">
    <property type="entry name" value="P-loop_NTPase"/>
</dbReference>
<dbReference type="PANTHER" id="PTHR43581:SF2">
    <property type="entry name" value="EXCINUCLEASE ATPASE SUBUNIT"/>
    <property type="match status" value="1"/>
</dbReference>
<dbReference type="Pfam" id="PF12476">
    <property type="entry name" value="DUF3696"/>
    <property type="match status" value="1"/>
</dbReference>
<dbReference type="InterPro" id="IPR003959">
    <property type="entry name" value="ATPase_AAA_core"/>
</dbReference>
<organism evidence="3 4">
    <name type="scientific">Streptococcus oralis</name>
    <dbReference type="NCBI Taxonomy" id="1303"/>
    <lineage>
        <taxon>Bacteria</taxon>
        <taxon>Bacillati</taxon>
        <taxon>Bacillota</taxon>
        <taxon>Bacilli</taxon>
        <taxon>Lactobacillales</taxon>
        <taxon>Streptococcaceae</taxon>
        <taxon>Streptococcus</taxon>
    </lineage>
</organism>
<dbReference type="Pfam" id="PF13304">
    <property type="entry name" value="AAA_21"/>
    <property type="match status" value="1"/>
</dbReference>
<dbReference type="EMBL" id="CP065707">
    <property type="protein sequence ID" value="QPT01822.1"/>
    <property type="molecule type" value="Genomic_DNA"/>
</dbReference>
<dbReference type="RefSeq" id="WP_000244297.1">
    <property type="nucleotide sequence ID" value="NZ_CP065707.1"/>
</dbReference>
<dbReference type="GO" id="GO:0016887">
    <property type="term" value="F:ATP hydrolysis activity"/>
    <property type="evidence" value="ECO:0007669"/>
    <property type="project" value="InterPro"/>
</dbReference>
<dbReference type="InterPro" id="IPR051396">
    <property type="entry name" value="Bact_Antivir_Def_Nuclease"/>
</dbReference>
<sequence length="391" mass="45492">MVLRSVTINNYKSYAVETTINCSKLNVLAGTNSSGKTSFIESLLILGQLRDVNFFNGHLKKLGDISNLKNKQLSSNEINFIYKFDDRDFNLSINDINPSKINEDEFNLIYLAAERIGIQDSYPKNRNEKLFDADGTGLISLLFERKDDKSFIKDNMSLFTKDNPVFTEFENLYFFENDPEEQIKLSLQGKKYVDYTNENGAFLNIVNMWFQELTGYTVEIRQMSSQLLQLIYQKDGYEFEPQHVGTGITFILFQLIALMATPKDYIVIIENPEIHLHPSLQSRLMYFYRWISNEERQIFIETHSDHIFNVAKYFKFRKDNCIVNFFKIEEIKSVEHGTLNTVVIKEVQLDSEGNILDYPDGLFDQYLIDNSRFYKEVFKENGLGRGSLGKS</sequence>
<dbReference type="AlphaFoldDB" id="A0A7T2ZX38"/>
<dbReference type="Gene3D" id="3.40.50.300">
    <property type="entry name" value="P-loop containing nucleotide triphosphate hydrolases"/>
    <property type="match status" value="1"/>
</dbReference>
<proteinExistence type="predicted"/>
<feature type="domain" description="DUF3696" evidence="1">
    <location>
        <begin position="319"/>
        <end position="369"/>
    </location>
</feature>
<evidence type="ECO:0000259" key="1">
    <source>
        <dbReference type="Pfam" id="PF12476"/>
    </source>
</evidence>
<dbReference type="Proteomes" id="UP000595086">
    <property type="component" value="Chromosome"/>
</dbReference>
<name>A0A7T2ZX38_STROR</name>
<feature type="domain" description="ATPase AAA-type core" evidence="2">
    <location>
        <begin position="25"/>
        <end position="307"/>
    </location>
</feature>
<evidence type="ECO:0000313" key="4">
    <source>
        <dbReference type="Proteomes" id="UP000595086"/>
    </source>
</evidence>
<reference evidence="3 4" key="1">
    <citation type="submission" date="2020-12" db="EMBL/GenBank/DDBJ databases">
        <title>FDA dAtabase for Regulatory Grade micrObial Sequences (FDA-ARGOS): Supporting development and validation of Infectious Disease Dx tests.</title>
        <authorList>
            <person name="Sproer C."/>
            <person name="Gronow S."/>
            <person name="Severitt S."/>
            <person name="Schroder I."/>
            <person name="Tallon L."/>
            <person name="Sadzewicz L."/>
            <person name="Zhao X."/>
            <person name="Boylan J."/>
            <person name="Ott S."/>
            <person name="Bowen H."/>
            <person name="Vavikolanu K."/>
            <person name="Mehta A."/>
            <person name="Aluvathingal J."/>
            <person name="Nadendla S."/>
            <person name="Lowell S."/>
            <person name="Myers T."/>
            <person name="Yan Y."/>
            <person name="Sichtig H."/>
        </authorList>
    </citation>
    <scope>NUCLEOTIDE SEQUENCE [LARGE SCALE GENOMIC DNA]</scope>
    <source>
        <strain evidence="3 4">FDAARGOS_885</strain>
    </source>
</reference>
<evidence type="ECO:0000259" key="2">
    <source>
        <dbReference type="Pfam" id="PF13304"/>
    </source>
</evidence>
<evidence type="ECO:0000313" key="3">
    <source>
        <dbReference type="EMBL" id="QPT01822.1"/>
    </source>
</evidence>
<dbReference type="PANTHER" id="PTHR43581">
    <property type="entry name" value="ATP/GTP PHOSPHATASE"/>
    <property type="match status" value="1"/>
</dbReference>
<dbReference type="SUPFAM" id="SSF52540">
    <property type="entry name" value="P-loop containing nucleoside triphosphate hydrolases"/>
    <property type="match status" value="1"/>
</dbReference>
<accession>A0A7T2ZX38</accession>